<name>A0A323V1G7_9RHOO</name>
<evidence type="ECO:0000256" key="6">
    <source>
        <dbReference type="ARBA" id="ARBA00035254"/>
    </source>
</evidence>
<evidence type="ECO:0000256" key="7">
    <source>
        <dbReference type="HAMAP-Rule" id="MF_01306"/>
    </source>
</evidence>
<dbReference type="Pfam" id="PF00163">
    <property type="entry name" value="Ribosomal_S4"/>
    <property type="match status" value="1"/>
</dbReference>
<dbReference type="Gene3D" id="3.10.290.10">
    <property type="entry name" value="RNA-binding S4 domain"/>
    <property type="match status" value="1"/>
</dbReference>
<evidence type="ECO:0000256" key="9">
    <source>
        <dbReference type="SAM" id="MobiDB-lite"/>
    </source>
</evidence>
<evidence type="ECO:0000256" key="3">
    <source>
        <dbReference type="ARBA" id="ARBA00022884"/>
    </source>
</evidence>
<dbReference type="SUPFAM" id="SSF55174">
    <property type="entry name" value="Alpha-L RNA-binding motif"/>
    <property type="match status" value="1"/>
</dbReference>
<dbReference type="Proteomes" id="UP000248259">
    <property type="component" value="Unassembled WGS sequence"/>
</dbReference>
<dbReference type="PANTHER" id="PTHR11831">
    <property type="entry name" value="30S 40S RIBOSOMAL PROTEIN"/>
    <property type="match status" value="1"/>
</dbReference>
<dbReference type="InterPro" id="IPR036986">
    <property type="entry name" value="S4_RNA-bd_sf"/>
</dbReference>
<evidence type="ECO:0000256" key="4">
    <source>
        <dbReference type="ARBA" id="ARBA00022980"/>
    </source>
</evidence>
<dbReference type="InterPro" id="IPR002942">
    <property type="entry name" value="S4_RNA-bd"/>
</dbReference>
<comment type="caution">
    <text evidence="12">The sequence shown here is derived from an EMBL/GenBank/DDBJ whole genome shotgun (WGS) entry which is preliminary data.</text>
</comment>
<evidence type="ECO:0000259" key="11">
    <source>
        <dbReference type="SMART" id="SM01390"/>
    </source>
</evidence>
<evidence type="ECO:0000259" key="10">
    <source>
        <dbReference type="SMART" id="SM00363"/>
    </source>
</evidence>
<keyword evidence="3 7" id="KW-0694">RNA-binding</keyword>
<dbReference type="Gene3D" id="1.10.1050.10">
    <property type="entry name" value="Ribosomal Protein S4 Delta 41, Chain A, domain 1"/>
    <property type="match status" value="1"/>
</dbReference>
<evidence type="ECO:0000256" key="5">
    <source>
        <dbReference type="ARBA" id="ARBA00023274"/>
    </source>
</evidence>
<gene>
    <name evidence="7" type="primary">rpsD</name>
    <name evidence="12" type="ORF">DNK49_02255</name>
</gene>
<sequence length="203" mass="22943">MSRYTGPRLKVMRALGTELPGLSRKSLGDRNYPPGQHGQRPKRKSDFGVKLIEKQKLRFNYGLTESQIQRLFREAKRSKAPTGDKLLELLESRLDNFVFRAGFAPTTIAARQLVRHKHVLLNGRSVNIPSIRIRPGDTIVLTEKGRKIPCAAESLVEPALSRPEWLSFDEAACKATVTRLPDASEVPFPVEIQHVVEYYAVRI</sequence>
<dbReference type="NCBIfam" id="TIGR01017">
    <property type="entry name" value="rpsD_bact"/>
    <property type="match status" value="1"/>
</dbReference>
<dbReference type="PANTHER" id="PTHR11831:SF4">
    <property type="entry name" value="SMALL RIBOSOMAL SUBUNIT PROTEIN US4M"/>
    <property type="match status" value="1"/>
</dbReference>
<dbReference type="GO" id="GO:0019843">
    <property type="term" value="F:rRNA binding"/>
    <property type="evidence" value="ECO:0007669"/>
    <property type="project" value="UniProtKB-UniRule"/>
</dbReference>
<comment type="function">
    <text evidence="7">With S5 and S12 plays an important role in translational accuracy.</text>
</comment>
<dbReference type="GO" id="GO:0015935">
    <property type="term" value="C:small ribosomal subunit"/>
    <property type="evidence" value="ECO:0007669"/>
    <property type="project" value="InterPro"/>
</dbReference>
<keyword evidence="13" id="KW-1185">Reference proteome</keyword>
<dbReference type="GO" id="GO:0006412">
    <property type="term" value="P:translation"/>
    <property type="evidence" value="ECO:0007669"/>
    <property type="project" value="UniProtKB-UniRule"/>
</dbReference>
<feature type="region of interest" description="Disordered" evidence="9">
    <location>
        <begin position="21"/>
        <end position="47"/>
    </location>
</feature>
<accession>A0A323V1G7</accession>
<protein>
    <recommendedName>
        <fullName evidence="6 7">Small ribosomal subunit protein uS4</fullName>
    </recommendedName>
</protein>
<proteinExistence type="inferred from homology"/>
<dbReference type="HAMAP" id="MF_01306_B">
    <property type="entry name" value="Ribosomal_uS4_B"/>
    <property type="match status" value="1"/>
</dbReference>
<dbReference type="SMART" id="SM00363">
    <property type="entry name" value="S4"/>
    <property type="match status" value="1"/>
</dbReference>
<comment type="subunit">
    <text evidence="7">Part of the 30S ribosomal subunit. Contacts protein S5. The interaction surface between S4 and S5 is involved in control of translational fidelity.</text>
</comment>
<comment type="function">
    <text evidence="7">One of the primary rRNA binding proteins, it binds directly to 16S rRNA where it nucleates assembly of the body of the 30S subunit.</text>
</comment>
<dbReference type="NCBIfam" id="NF003717">
    <property type="entry name" value="PRK05327.1"/>
    <property type="match status" value="1"/>
</dbReference>
<evidence type="ECO:0000256" key="2">
    <source>
        <dbReference type="ARBA" id="ARBA00022730"/>
    </source>
</evidence>
<dbReference type="Pfam" id="PF01479">
    <property type="entry name" value="S4"/>
    <property type="match status" value="1"/>
</dbReference>
<dbReference type="CDD" id="cd00165">
    <property type="entry name" value="S4"/>
    <property type="match status" value="1"/>
</dbReference>
<dbReference type="EMBL" id="QKOE01000001">
    <property type="protein sequence ID" value="PZA18371.1"/>
    <property type="molecule type" value="Genomic_DNA"/>
</dbReference>
<dbReference type="GO" id="GO:0003735">
    <property type="term" value="F:structural constituent of ribosome"/>
    <property type="evidence" value="ECO:0007669"/>
    <property type="project" value="InterPro"/>
</dbReference>
<reference evidence="12 13" key="1">
    <citation type="submission" date="2018-06" db="EMBL/GenBank/DDBJ databases">
        <title>Azoarcus communis strain SWub3 genome.</title>
        <authorList>
            <person name="Zorraquino Salvo V."/>
            <person name="Toubiana D."/>
            <person name="Blumwald E."/>
        </authorList>
    </citation>
    <scope>NUCLEOTIDE SEQUENCE [LARGE SCALE GENOMIC DNA]</scope>
    <source>
        <strain evidence="12 13">SWub3</strain>
    </source>
</reference>
<dbReference type="InterPro" id="IPR001912">
    <property type="entry name" value="Ribosomal_uS4_N"/>
</dbReference>
<evidence type="ECO:0000256" key="1">
    <source>
        <dbReference type="ARBA" id="ARBA00007465"/>
    </source>
</evidence>
<dbReference type="GO" id="GO:0042274">
    <property type="term" value="P:ribosomal small subunit biogenesis"/>
    <property type="evidence" value="ECO:0007669"/>
    <property type="project" value="TreeGrafter"/>
</dbReference>
<dbReference type="PROSITE" id="PS00632">
    <property type="entry name" value="RIBOSOMAL_S4"/>
    <property type="match status" value="1"/>
</dbReference>
<evidence type="ECO:0000256" key="8">
    <source>
        <dbReference type="RuleBase" id="RU003699"/>
    </source>
</evidence>
<feature type="domain" description="Small ribosomal subunit protein uS4 N-terminal" evidence="11">
    <location>
        <begin position="3"/>
        <end position="91"/>
    </location>
</feature>
<evidence type="ECO:0000313" key="12">
    <source>
        <dbReference type="EMBL" id="PZA18371.1"/>
    </source>
</evidence>
<dbReference type="OrthoDB" id="9803672at2"/>
<feature type="domain" description="RNA-binding S4" evidence="10">
    <location>
        <begin position="92"/>
        <end position="156"/>
    </location>
</feature>
<organism evidence="12 13">
    <name type="scientific">Parazoarcus communis SWub3 = DSM 12120</name>
    <dbReference type="NCBI Taxonomy" id="1121029"/>
    <lineage>
        <taxon>Bacteria</taxon>
        <taxon>Pseudomonadati</taxon>
        <taxon>Pseudomonadota</taxon>
        <taxon>Betaproteobacteria</taxon>
        <taxon>Rhodocyclales</taxon>
        <taxon>Zoogloeaceae</taxon>
        <taxon>Parazoarcus</taxon>
    </lineage>
</organism>
<keyword evidence="2 7" id="KW-0699">rRNA-binding</keyword>
<comment type="similarity">
    <text evidence="1 7 8">Belongs to the universal ribosomal protein uS4 family.</text>
</comment>
<dbReference type="InterPro" id="IPR022801">
    <property type="entry name" value="Ribosomal_uS4"/>
</dbReference>
<keyword evidence="5 7" id="KW-0687">Ribonucleoprotein</keyword>
<evidence type="ECO:0000313" key="13">
    <source>
        <dbReference type="Proteomes" id="UP000248259"/>
    </source>
</evidence>
<dbReference type="SMART" id="SM01390">
    <property type="entry name" value="Ribosomal_S4"/>
    <property type="match status" value="1"/>
</dbReference>
<keyword evidence="4 7" id="KW-0689">Ribosomal protein</keyword>
<dbReference type="PROSITE" id="PS50889">
    <property type="entry name" value="S4"/>
    <property type="match status" value="1"/>
</dbReference>
<dbReference type="AlphaFoldDB" id="A0A323V1G7"/>
<dbReference type="InterPro" id="IPR005709">
    <property type="entry name" value="Ribosomal_uS4_bac-type"/>
</dbReference>
<dbReference type="InterPro" id="IPR018079">
    <property type="entry name" value="Ribosomal_uS4_CS"/>
</dbReference>
<dbReference type="RefSeq" id="WP_110522672.1">
    <property type="nucleotide sequence ID" value="NZ_QKOE01000001.1"/>
</dbReference>
<dbReference type="FunFam" id="3.10.290.10:FF:000001">
    <property type="entry name" value="30S ribosomal protein S4"/>
    <property type="match status" value="1"/>
</dbReference>